<dbReference type="EMBL" id="FNKL01000003">
    <property type="protein sequence ID" value="SDQ74958.1"/>
    <property type="molecule type" value="Genomic_DNA"/>
</dbReference>
<proteinExistence type="predicted"/>
<dbReference type="STRING" id="311333.SAMN05421664_2444"/>
<evidence type="ECO:0000313" key="1">
    <source>
        <dbReference type="EMBL" id="SDQ74958.1"/>
    </source>
</evidence>
<evidence type="ECO:0000313" key="2">
    <source>
        <dbReference type="Proteomes" id="UP000199627"/>
    </source>
</evidence>
<sequence>MNYSYKGKILISTPDISGDIFSRSVVLIIEHNESGAFGLILNKKNSQMSSKFKDFFDFKIEVYDGGPVENDKVFFIVKGKKKVTEVFSEINDEYYLTEDIENIISAVLNKEIDIHDVKIFSGYSGWTASQLDNEILSKMWTVVDVYNLDYTLPNDHTLWKSIMQNLGGEYLLWANSPEDISLN</sequence>
<dbReference type="PANTHER" id="PTHR31984:SF16">
    <property type="match status" value="1"/>
</dbReference>
<accession>A0A1H1DFI5</accession>
<reference evidence="2" key="1">
    <citation type="submission" date="2016-10" db="EMBL/GenBank/DDBJ databases">
        <authorList>
            <person name="Varghese N."/>
            <person name="Submissions S."/>
        </authorList>
    </citation>
    <scope>NUCLEOTIDE SEQUENCE [LARGE SCALE GENOMIC DNA]</scope>
    <source>
        <strain evidence="2">DSM 17072</strain>
    </source>
</reference>
<dbReference type="Proteomes" id="UP000199627">
    <property type="component" value="Unassembled WGS sequence"/>
</dbReference>
<keyword evidence="2" id="KW-1185">Reference proteome</keyword>
<gene>
    <name evidence="1" type="ORF">SAMN05421664_2444</name>
</gene>
<dbReference type="OrthoDB" id="9807486at2"/>
<name>A0A1H1DFI5_9FLAO</name>
<dbReference type="AlphaFoldDB" id="A0A1H1DFI5"/>
<protein>
    <submittedName>
        <fullName evidence="1">Putative transcriptional regulator</fullName>
    </submittedName>
</protein>
<dbReference type="InterPro" id="IPR003774">
    <property type="entry name" value="AlgH-like"/>
</dbReference>
<dbReference type="RefSeq" id="WP_089756014.1">
    <property type="nucleotide sequence ID" value="NZ_FNKL01000003.1"/>
</dbReference>
<dbReference type="PANTHER" id="PTHR31984">
    <property type="entry name" value="TRANSPORTER, PUTATIVE (DUF179)-RELATED"/>
    <property type="match status" value="1"/>
</dbReference>
<dbReference type="SUPFAM" id="SSF143456">
    <property type="entry name" value="VC0467-like"/>
    <property type="match status" value="1"/>
</dbReference>
<dbReference type="Gene3D" id="3.40.1740.10">
    <property type="entry name" value="VC0467-like"/>
    <property type="match status" value="1"/>
</dbReference>
<organism evidence="1 2">
    <name type="scientific">Chryseobacterium soldanellicola</name>
    <dbReference type="NCBI Taxonomy" id="311333"/>
    <lineage>
        <taxon>Bacteria</taxon>
        <taxon>Pseudomonadati</taxon>
        <taxon>Bacteroidota</taxon>
        <taxon>Flavobacteriia</taxon>
        <taxon>Flavobacteriales</taxon>
        <taxon>Weeksellaceae</taxon>
        <taxon>Chryseobacterium group</taxon>
        <taxon>Chryseobacterium</taxon>
    </lineage>
</organism>
<dbReference type="Pfam" id="PF02622">
    <property type="entry name" value="DUF179"/>
    <property type="match status" value="1"/>
</dbReference>